<reference evidence="2" key="1">
    <citation type="journal article" date="2019" name="Int. J. Syst. Evol. Microbiol.">
        <title>The Global Catalogue of Microorganisms (GCM) 10K type strain sequencing project: providing services to taxonomists for standard genome sequencing and annotation.</title>
        <authorList>
            <consortium name="The Broad Institute Genomics Platform"/>
            <consortium name="The Broad Institute Genome Sequencing Center for Infectious Disease"/>
            <person name="Wu L."/>
            <person name="Ma J."/>
        </authorList>
    </citation>
    <scope>NUCLEOTIDE SEQUENCE [LARGE SCALE GENOMIC DNA]</scope>
    <source>
        <strain evidence="2">JCM 17809</strain>
    </source>
</reference>
<dbReference type="EMBL" id="BAABGM010000015">
    <property type="protein sequence ID" value="GAA4408714.1"/>
    <property type="molecule type" value="Genomic_DNA"/>
</dbReference>
<keyword evidence="2" id="KW-1185">Reference proteome</keyword>
<dbReference type="Proteomes" id="UP001500945">
    <property type="component" value="Unassembled WGS sequence"/>
</dbReference>
<proteinExistence type="predicted"/>
<accession>A0ABP8KLI9</accession>
<name>A0ABP8KLI9_9MICO</name>
<gene>
    <name evidence="1" type="ORF">GCM10023168_26490</name>
</gene>
<dbReference type="RefSeq" id="WP_345206759.1">
    <property type="nucleotide sequence ID" value="NZ_BAABGM010000015.1"/>
</dbReference>
<organism evidence="1 2">
    <name type="scientific">Fodinibacter luteus</name>
    <dbReference type="NCBI Taxonomy" id="552064"/>
    <lineage>
        <taxon>Bacteria</taxon>
        <taxon>Bacillati</taxon>
        <taxon>Actinomycetota</taxon>
        <taxon>Actinomycetes</taxon>
        <taxon>Micrococcales</taxon>
        <taxon>Intrasporangiaceae</taxon>
        <taxon>Fodinibacter (ex Wang et al. 2009)</taxon>
    </lineage>
</organism>
<sequence>MPASASTDVRPPPLRSELSVNDLAAVGDDLFAVGMKGAPAPARVAHTKGGTPWLVVAYSSSDGAVHTQLAGVHAIAGDDVWAVGWRGLFQSHTEHTHITHGDGASWHPVESPDFGDGSHLSGVAAWGPDDALAVGARSSHSLPAGGPVGLSPVALWEALGVLWDGARWSAVPGPGRGTLHDVCAVGPGSYWAVGSRVHPERAGNVPLVALYTGGAWQQVGAAGVGPLFDVAATGPDDVWAVGQDQDPGHAGGALVLHHDGRDWEQVETGVTGQAWLSGVACARRDDVWAVGTRQREDGAFGPLILHFDGTAWAAVEPPATAAPQGLSAVAALPGGGAWAAGGFSATGETGFTILPAATTPGGP</sequence>
<evidence type="ECO:0000313" key="1">
    <source>
        <dbReference type="EMBL" id="GAA4408714.1"/>
    </source>
</evidence>
<dbReference type="SUPFAM" id="SSF110296">
    <property type="entry name" value="Oligoxyloglucan reducing end-specific cellobiohydrolase"/>
    <property type="match status" value="1"/>
</dbReference>
<protein>
    <submittedName>
        <fullName evidence="1">Uncharacterized protein</fullName>
    </submittedName>
</protein>
<comment type="caution">
    <text evidence="1">The sequence shown here is derived from an EMBL/GenBank/DDBJ whole genome shotgun (WGS) entry which is preliminary data.</text>
</comment>
<evidence type="ECO:0000313" key="2">
    <source>
        <dbReference type="Proteomes" id="UP001500945"/>
    </source>
</evidence>